<dbReference type="Gene3D" id="3.90.190.10">
    <property type="entry name" value="Protein tyrosine phosphatase superfamily"/>
    <property type="match status" value="1"/>
</dbReference>
<feature type="compositionally biased region" description="Basic and acidic residues" evidence="3">
    <location>
        <begin position="510"/>
        <end position="545"/>
    </location>
</feature>
<comment type="caution">
    <text evidence="6">The sequence shown here is derived from an EMBL/GenBank/DDBJ whole genome shotgun (WGS) entry which is preliminary data.</text>
</comment>
<feature type="domain" description="FH2" evidence="5">
    <location>
        <begin position="941"/>
        <end position="978"/>
    </location>
</feature>
<dbReference type="PANTHER" id="PTHR45733:SF10">
    <property type="entry name" value="FORMIN-LIKE PROTEIN 15A-RELATED"/>
    <property type="match status" value="1"/>
</dbReference>
<feature type="region of interest" description="Disordered" evidence="3">
    <location>
        <begin position="424"/>
        <end position="953"/>
    </location>
</feature>
<feature type="compositionally biased region" description="Pro residues" evidence="3">
    <location>
        <begin position="662"/>
        <end position="703"/>
    </location>
</feature>
<feature type="compositionally biased region" description="Basic and acidic residues" evidence="3">
    <location>
        <begin position="491"/>
        <end position="502"/>
    </location>
</feature>
<dbReference type="PROSITE" id="PS51182">
    <property type="entry name" value="C2_TENSIN"/>
    <property type="match status" value="1"/>
</dbReference>
<feature type="non-terminal residue" evidence="6">
    <location>
        <position position="1"/>
    </location>
</feature>
<dbReference type="InterPro" id="IPR051144">
    <property type="entry name" value="Formin_homology_domain"/>
</dbReference>
<evidence type="ECO:0000256" key="2">
    <source>
        <dbReference type="ARBA" id="ARBA00022912"/>
    </source>
</evidence>
<feature type="domain" description="C2 tensin-type" evidence="4">
    <location>
        <begin position="248"/>
        <end position="386"/>
    </location>
</feature>
<keyword evidence="2" id="KW-0378">Hydrolase</keyword>
<reference evidence="6 7" key="1">
    <citation type="journal article" date="2016" name="Sci. Rep.">
        <title>The genome sequence of the outbreeding globe artichoke constructed de novo incorporating a phase-aware low-pass sequencing strategy of F1 progeny.</title>
        <authorList>
            <person name="Scaglione D."/>
            <person name="Reyes-Chin-Wo S."/>
            <person name="Acquadro A."/>
            <person name="Froenicke L."/>
            <person name="Portis E."/>
            <person name="Beitel C."/>
            <person name="Tirone M."/>
            <person name="Mauro R."/>
            <person name="Lo Monaco A."/>
            <person name="Mauromicale G."/>
            <person name="Faccioli P."/>
            <person name="Cattivelli L."/>
            <person name="Rieseberg L."/>
            <person name="Michelmore R."/>
            <person name="Lanteri S."/>
        </authorList>
    </citation>
    <scope>NUCLEOTIDE SEQUENCE [LARGE SCALE GENOMIC DNA]</scope>
    <source>
        <strain evidence="6">2C</strain>
    </source>
</reference>
<keyword evidence="2" id="KW-0904">Protein phosphatase</keyword>
<feature type="compositionally biased region" description="Basic and acidic residues" evidence="3">
    <location>
        <begin position="427"/>
        <end position="456"/>
    </location>
</feature>
<evidence type="ECO:0000259" key="5">
    <source>
        <dbReference type="PROSITE" id="PS51444"/>
    </source>
</evidence>
<feature type="compositionally biased region" description="Basic and acidic residues" evidence="3">
    <location>
        <begin position="468"/>
        <end position="481"/>
    </location>
</feature>
<dbReference type="Proteomes" id="UP000243975">
    <property type="component" value="Unassembled WGS sequence"/>
</dbReference>
<dbReference type="EMBL" id="LEKV01003794">
    <property type="protein sequence ID" value="KVH98496.1"/>
    <property type="molecule type" value="Genomic_DNA"/>
</dbReference>
<evidence type="ECO:0000256" key="1">
    <source>
        <dbReference type="ARBA" id="ARBA00006468"/>
    </source>
</evidence>
<dbReference type="InterPro" id="IPR035892">
    <property type="entry name" value="C2_domain_sf"/>
</dbReference>
<name>A0A103XX41_CYNCS</name>
<evidence type="ECO:0000259" key="4">
    <source>
        <dbReference type="PROSITE" id="PS51182"/>
    </source>
</evidence>
<proteinExistence type="inferred from homology"/>
<feature type="compositionally biased region" description="Low complexity" evidence="3">
    <location>
        <begin position="761"/>
        <end position="772"/>
    </location>
</feature>
<gene>
    <name evidence="6" type="ORF">Ccrd_023274</name>
</gene>
<dbReference type="SUPFAM" id="SSF49562">
    <property type="entry name" value="C2 domain (Calcium/lipid-binding domain, CaLB)"/>
    <property type="match status" value="1"/>
</dbReference>
<dbReference type="Gramene" id="KVH98496">
    <property type="protein sequence ID" value="KVH98496"/>
    <property type="gene ID" value="Ccrd_023274"/>
</dbReference>
<protein>
    <submittedName>
        <fullName evidence="6">Actin-binding FH2</fullName>
    </submittedName>
</protein>
<evidence type="ECO:0000256" key="3">
    <source>
        <dbReference type="SAM" id="MobiDB-lite"/>
    </source>
</evidence>
<feature type="compositionally biased region" description="Polar residues" evidence="3">
    <location>
        <begin position="546"/>
        <end position="561"/>
    </location>
</feature>
<dbReference type="PROSITE" id="PS51444">
    <property type="entry name" value="FH2"/>
    <property type="match status" value="1"/>
</dbReference>
<dbReference type="InterPro" id="IPR015425">
    <property type="entry name" value="FH2_Formin"/>
</dbReference>
<dbReference type="SMART" id="SM01326">
    <property type="entry name" value="PTEN_C2"/>
    <property type="match status" value="1"/>
</dbReference>
<accession>A0A103XX41</accession>
<dbReference type="InterPro" id="IPR029021">
    <property type="entry name" value="Prot-tyrosine_phosphatase-like"/>
</dbReference>
<feature type="region of interest" description="Disordered" evidence="3">
    <location>
        <begin position="392"/>
        <end position="411"/>
    </location>
</feature>
<feature type="compositionally biased region" description="Pro residues" evidence="3">
    <location>
        <begin position="808"/>
        <end position="839"/>
    </location>
</feature>
<keyword evidence="7" id="KW-1185">Reference proteome</keyword>
<dbReference type="STRING" id="59895.A0A103XX41"/>
<dbReference type="Gene3D" id="2.60.40.1110">
    <property type="match status" value="1"/>
</dbReference>
<feature type="compositionally biased region" description="Pro residues" evidence="3">
    <location>
        <begin position="773"/>
        <end position="801"/>
    </location>
</feature>
<feature type="compositionally biased region" description="Low complexity" evidence="3">
    <location>
        <begin position="704"/>
        <end position="716"/>
    </location>
</feature>
<dbReference type="PANTHER" id="PTHR45733">
    <property type="entry name" value="FORMIN-J"/>
    <property type="match status" value="1"/>
</dbReference>
<dbReference type="InterPro" id="IPR014020">
    <property type="entry name" value="Tensin_C2-dom"/>
</dbReference>
<feature type="compositionally biased region" description="Pro residues" evidence="3">
    <location>
        <begin position="625"/>
        <end position="650"/>
    </location>
</feature>
<dbReference type="GO" id="GO:0004721">
    <property type="term" value="F:phosphoprotein phosphatase activity"/>
    <property type="evidence" value="ECO:0007669"/>
    <property type="project" value="UniProtKB-KW"/>
</dbReference>
<feature type="compositionally biased region" description="Pro residues" evidence="3">
    <location>
        <begin position="851"/>
        <end position="934"/>
    </location>
</feature>
<evidence type="ECO:0000313" key="7">
    <source>
        <dbReference type="Proteomes" id="UP000243975"/>
    </source>
</evidence>
<evidence type="ECO:0000313" key="6">
    <source>
        <dbReference type="EMBL" id="KVH98496.1"/>
    </source>
</evidence>
<dbReference type="AlphaFoldDB" id="A0A103XX41"/>
<dbReference type="SUPFAM" id="SSF52799">
    <property type="entry name" value="(Phosphotyrosine protein) phosphatases II"/>
    <property type="match status" value="1"/>
</dbReference>
<sequence>MALFRRFFYRKPPDHLLEISDKVYDPFFSTEVTPMRNFVPMITSFLLSDWPWSLSIFEVFIIHITFLATFWTVFDCCFSTHAMENDAYKIYMADIVAQLQDYYPDASFVVFDFREDHNESQIADVLSQYTMKVMEYPCHYEGCLVLPLEMIIHFLQSCESWLSVGAQQNVLLMHCQRGGWPVLAFMLAGLLLFRKQYSGEQKTLEMVYKQAPKELLRLFSSLDPQPSQLRYLQYISRKNLASDWPPSDIPLSLDCIILRVLPLFNGKGCRPIIRIYGQDSSSTITNRSKLLFSSFKTNKQARHHRLEKCELVKIDIHHRVQGDVVLECIHLDDDHVREEMMFRLMFHTAFVRGYVLMLSRDEIDVRWDTREQMPKNFQAEVLFLDADPMPSIITTEAGPEDGSETESASSDEFFEVEEIFSSVVDGEDAKAESGPHLIKDSKGDAKSHDKVFREETEPQAFQDSVPDDGDKKCDDKKKCNVEVDSNLQSVKDTDLGNRDGDLKPTVMAANEHDKTDTKEVKLDLSQEMTDKQDGPRQKLGKEDSQQKLSGNISWETSTNSKAIADTGDKQKAIVQLSLAPTPAPSPPLRNLEAKSPEVPAEDESSASLVSPPKPALYPSAASQVPPSPPPSGGPPSPPPITYKTPPPPPLVHGSTSFSPPLAHGPPPPLPPPSGSPTSHPPPLMVPSPPRPSNNEAPSPPPLPSGSLSSPYPSLPSDHLAPPSPSIHEALPPPPSPLVHEAHSLSPLLAHGPTPPSPPPSGGLLSPAPSLRDPSPPPPSNHGASPPPLPRDSLPSPSPPLPSNRLPPHSEPPRPPPPPEPPGPPLPPRLPSIGPPPPPAGGHAVSPHLFLGPPPGVVPPLPLPVGIGPPPPPPPPGGHAPGPPPPPGIGPPPPPPPPGGHAPGPPPPPGIGPPPPPPLGGHAPGPPGIGPPPPRGRGLSRPGGAATKRSNLKPLHWSKVSKALQGSLWEEFQRFGELQ</sequence>
<comment type="similarity">
    <text evidence="1">Belongs to the formin-like family. Class-II subfamily.</text>
</comment>
<dbReference type="Pfam" id="PF10409">
    <property type="entry name" value="PTEN_C2"/>
    <property type="match status" value="1"/>
</dbReference>
<organism evidence="6 7">
    <name type="scientific">Cynara cardunculus var. scolymus</name>
    <name type="common">Globe artichoke</name>
    <name type="synonym">Cynara scolymus</name>
    <dbReference type="NCBI Taxonomy" id="59895"/>
    <lineage>
        <taxon>Eukaryota</taxon>
        <taxon>Viridiplantae</taxon>
        <taxon>Streptophyta</taxon>
        <taxon>Embryophyta</taxon>
        <taxon>Tracheophyta</taxon>
        <taxon>Spermatophyta</taxon>
        <taxon>Magnoliopsida</taxon>
        <taxon>eudicotyledons</taxon>
        <taxon>Gunneridae</taxon>
        <taxon>Pentapetalae</taxon>
        <taxon>asterids</taxon>
        <taxon>campanulids</taxon>
        <taxon>Asterales</taxon>
        <taxon>Asteraceae</taxon>
        <taxon>Carduoideae</taxon>
        <taxon>Cardueae</taxon>
        <taxon>Carduinae</taxon>
        <taxon>Cynara</taxon>
    </lineage>
</organism>